<name>A0ABZ0SBL5_9GAMM</name>
<keyword evidence="2" id="KW-0808">Transferase</keyword>
<dbReference type="RefSeq" id="WP_328983522.1">
    <property type="nucleotide sequence ID" value="NZ_CP121472.1"/>
</dbReference>
<protein>
    <submittedName>
        <fullName evidence="2">Spermidine N(1)-acetyltransferase</fullName>
        <ecNumber evidence="2">2.3.1.57</ecNumber>
    </submittedName>
</protein>
<accession>A0ABZ0SBL5</accession>
<organism evidence="2 3">
    <name type="scientific">Thiorhodovibrio winogradskyi</name>
    <dbReference type="NCBI Taxonomy" id="77007"/>
    <lineage>
        <taxon>Bacteria</taxon>
        <taxon>Pseudomonadati</taxon>
        <taxon>Pseudomonadota</taxon>
        <taxon>Gammaproteobacteria</taxon>
        <taxon>Chromatiales</taxon>
        <taxon>Chromatiaceae</taxon>
        <taxon>Thiorhodovibrio</taxon>
    </lineage>
</organism>
<dbReference type="InterPro" id="IPR016181">
    <property type="entry name" value="Acyl_CoA_acyltransferase"/>
</dbReference>
<keyword evidence="3" id="KW-1185">Reference proteome</keyword>
<dbReference type="EMBL" id="CP121472">
    <property type="protein sequence ID" value="WPL17713.1"/>
    <property type="molecule type" value="Genomic_DNA"/>
</dbReference>
<evidence type="ECO:0000313" key="2">
    <source>
        <dbReference type="EMBL" id="WPL17713.1"/>
    </source>
</evidence>
<dbReference type="Pfam" id="PF13302">
    <property type="entry name" value="Acetyltransf_3"/>
    <property type="match status" value="1"/>
</dbReference>
<dbReference type="PANTHER" id="PTHR43415:SF3">
    <property type="entry name" value="GNAT-FAMILY ACETYLTRANSFERASE"/>
    <property type="match status" value="1"/>
</dbReference>
<dbReference type="EC" id="2.3.1.57" evidence="2"/>
<dbReference type="InterPro" id="IPR000182">
    <property type="entry name" value="GNAT_dom"/>
</dbReference>
<keyword evidence="2" id="KW-0012">Acyltransferase</keyword>
<reference evidence="2 3" key="1">
    <citation type="journal article" date="2023" name="Microorganisms">
        <title>Thiorhodovibrio frisius and Trv. litoralis spp. nov., Two Novel Members from a Clade of Fastidious Purple Sulfur Bacteria That Exhibit Unique Red-Shifted Light-Harvesting Capabilities.</title>
        <authorList>
            <person name="Methner A."/>
            <person name="Kuzyk S.B."/>
            <person name="Petersen J."/>
            <person name="Bauer S."/>
            <person name="Brinkmann H."/>
            <person name="Sichau K."/>
            <person name="Wanner G."/>
            <person name="Wolf J."/>
            <person name="Neumann-Schaal M."/>
            <person name="Henke P."/>
            <person name="Tank M."/>
            <person name="Sproer C."/>
            <person name="Bunk B."/>
            <person name="Overmann J."/>
        </authorList>
    </citation>
    <scope>NUCLEOTIDE SEQUENCE [LARGE SCALE GENOMIC DNA]</scope>
    <source>
        <strain evidence="2 3">DSM 6702</strain>
    </source>
</reference>
<dbReference type="Gene3D" id="3.40.630.30">
    <property type="match status" value="1"/>
</dbReference>
<gene>
    <name evidence="2" type="primary">speG</name>
    <name evidence="2" type="ORF">Thiowin_02752</name>
</gene>
<evidence type="ECO:0000259" key="1">
    <source>
        <dbReference type="PROSITE" id="PS51186"/>
    </source>
</evidence>
<dbReference type="GO" id="GO:0004145">
    <property type="term" value="F:diamine N-acetyltransferase activity"/>
    <property type="evidence" value="ECO:0007669"/>
    <property type="project" value="UniProtKB-EC"/>
</dbReference>
<dbReference type="SUPFAM" id="SSF55729">
    <property type="entry name" value="Acyl-CoA N-acyltransferases (Nat)"/>
    <property type="match status" value="1"/>
</dbReference>
<feature type="domain" description="N-acetyltransferase" evidence="1">
    <location>
        <begin position="7"/>
        <end position="161"/>
    </location>
</feature>
<dbReference type="Proteomes" id="UP001432180">
    <property type="component" value="Chromosome"/>
</dbReference>
<proteinExistence type="predicted"/>
<dbReference type="PANTHER" id="PTHR43415">
    <property type="entry name" value="SPERMIDINE N(1)-ACETYLTRANSFERASE"/>
    <property type="match status" value="1"/>
</dbReference>
<evidence type="ECO:0000313" key="3">
    <source>
        <dbReference type="Proteomes" id="UP001432180"/>
    </source>
</evidence>
<sequence>MLSDDLVYLRKLELTDLERTWVWINDPEVYLKIGSQVPISRTAQQKWFERLDQSSDKIVLAICLKEGDVHVGNVSLDSIEPRHRTARLSIFLGESQQRGHSVGTRAIKLLSDYAFNFLNLNRIWCKATAGDDRVSQFYEKLGFKIEGTMRQHEFIDGRYVDKVILGLLNSDTGCGT</sequence>
<dbReference type="PROSITE" id="PS51186">
    <property type="entry name" value="GNAT"/>
    <property type="match status" value="1"/>
</dbReference>